<dbReference type="Gene3D" id="3.30.160.60">
    <property type="entry name" value="Classic Zinc Finger"/>
    <property type="match status" value="1"/>
</dbReference>
<dbReference type="InterPro" id="IPR013087">
    <property type="entry name" value="Znf_C2H2_type"/>
</dbReference>
<dbReference type="EMBL" id="OW152814">
    <property type="protein sequence ID" value="CAH2050433.1"/>
    <property type="molecule type" value="Genomic_DNA"/>
</dbReference>
<evidence type="ECO:0000313" key="4">
    <source>
        <dbReference type="EMBL" id="CAH2050433.1"/>
    </source>
</evidence>
<feature type="non-terminal residue" evidence="4">
    <location>
        <position position="1"/>
    </location>
</feature>
<feature type="region of interest" description="Disordered" evidence="2">
    <location>
        <begin position="166"/>
        <end position="191"/>
    </location>
</feature>
<organism evidence="4 5">
    <name type="scientific">Iphiclides podalirius</name>
    <name type="common">scarce swallowtail</name>
    <dbReference type="NCBI Taxonomy" id="110791"/>
    <lineage>
        <taxon>Eukaryota</taxon>
        <taxon>Metazoa</taxon>
        <taxon>Ecdysozoa</taxon>
        <taxon>Arthropoda</taxon>
        <taxon>Hexapoda</taxon>
        <taxon>Insecta</taxon>
        <taxon>Pterygota</taxon>
        <taxon>Neoptera</taxon>
        <taxon>Endopterygota</taxon>
        <taxon>Lepidoptera</taxon>
        <taxon>Glossata</taxon>
        <taxon>Ditrysia</taxon>
        <taxon>Papilionoidea</taxon>
        <taxon>Papilionidae</taxon>
        <taxon>Papilioninae</taxon>
        <taxon>Iphiclides</taxon>
    </lineage>
</organism>
<sequence>MMRKEALGSVGSTAGSSWPSSAEPSPSPASTPTSADAPDVDADGEPPYTLGATEHTPYQCPFCDKAFPRHFYLKKHEQSSFAVQPRFISKLIPKTEPVYGAGAYGDTHLGLAPSPRGLAEATGSPLRGCLGLCVADPAALRLHVATDPAEIGEIETSLCTMSNRLRANRNRDDPPPGRRNFAVKSSAPDKS</sequence>
<gene>
    <name evidence="4" type="ORF">IPOD504_LOCUS7452</name>
</gene>
<keyword evidence="1" id="KW-0479">Metal-binding</keyword>
<reference evidence="4" key="1">
    <citation type="submission" date="2022-03" db="EMBL/GenBank/DDBJ databases">
        <authorList>
            <person name="Martin H S."/>
        </authorList>
    </citation>
    <scope>NUCLEOTIDE SEQUENCE</scope>
</reference>
<name>A0ABN8IB34_9NEOP</name>
<feature type="compositionally biased region" description="Low complexity" evidence="2">
    <location>
        <begin position="16"/>
        <end position="37"/>
    </location>
</feature>
<evidence type="ECO:0000256" key="1">
    <source>
        <dbReference type="PROSITE-ProRule" id="PRU00042"/>
    </source>
</evidence>
<evidence type="ECO:0000259" key="3">
    <source>
        <dbReference type="PROSITE" id="PS50157"/>
    </source>
</evidence>
<evidence type="ECO:0000313" key="5">
    <source>
        <dbReference type="Proteomes" id="UP000837857"/>
    </source>
</evidence>
<keyword evidence="1" id="KW-0862">Zinc</keyword>
<dbReference type="Proteomes" id="UP000837857">
    <property type="component" value="Chromosome 2"/>
</dbReference>
<dbReference type="InterPro" id="IPR036236">
    <property type="entry name" value="Znf_C2H2_sf"/>
</dbReference>
<keyword evidence="5" id="KW-1185">Reference proteome</keyword>
<proteinExistence type="predicted"/>
<dbReference type="PROSITE" id="PS50157">
    <property type="entry name" value="ZINC_FINGER_C2H2_2"/>
    <property type="match status" value="1"/>
</dbReference>
<protein>
    <recommendedName>
        <fullName evidence="3">C2H2-type domain-containing protein</fullName>
    </recommendedName>
</protein>
<feature type="domain" description="C2H2-type" evidence="3">
    <location>
        <begin position="58"/>
        <end position="85"/>
    </location>
</feature>
<feature type="region of interest" description="Disordered" evidence="2">
    <location>
        <begin position="1"/>
        <end position="53"/>
    </location>
</feature>
<accession>A0ABN8IB34</accession>
<evidence type="ECO:0000256" key="2">
    <source>
        <dbReference type="SAM" id="MobiDB-lite"/>
    </source>
</evidence>
<keyword evidence="1" id="KW-0863">Zinc-finger</keyword>
<dbReference type="SUPFAM" id="SSF57667">
    <property type="entry name" value="beta-beta-alpha zinc fingers"/>
    <property type="match status" value="1"/>
</dbReference>